<organism evidence="1 2">
    <name type="scientific">Cocos nucifera</name>
    <name type="common">Coconut palm</name>
    <dbReference type="NCBI Taxonomy" id="13894"/>
    <lineage>
        <taxon>Eukaryota</taxon>
        <taxon>Viridiplantae</taxon>
        <taxon>Streptophyta</taxon>
        <taxon>Embryophyta</taxon>
        <taxon>Tracheophyta</taxon>
        <taxon>Spermatophyta</taxon>
        <taxon>Magnoliopsida</taxon>
        <taxon>Liliopsida</taxon>
        <taxon>Arecaceae</taxon>
        <taxon>Arecoideae</taxon>
        <taxon>Cocoseae</taxon>
        <taxon>Attaleinae</taxon>
        <taxon>Cocos</taxon>
    </lineage>
</organism>
<proteinExistence type="predicted"/>
<protein>
    <submittedName>
        <fullName evidence="1">Putative Ankyrin repeat-containing protein</fullName>
    </submittedName>
</protein>
<dbReference type="PANTHER" id="PTHR24177">
    <property type="entry name" value="CASKIN"/>
    <property type="match status" value="1"/>
</dbReference>
<dbReference type="OrthoDB" id="745831at2759"/>
<reference evidence="1" key="1">
    <citation type="journal article" date="2017" name="Gigascience">
        <title>The genome draft of coconut (Cocos nucifera).</title>
        <authorList>
            <person name="Xiao Y."/>
            <person name="Xu P."/>
            <person name="Fan H."/>
            <person name="Baudouin L."/>
            <person name="Xia W."/>
            <person name="Bocs S."/>
            <person name="Xu J."/>
            <person name="Li Q."/>
            <person name="Guo A."/>
            <person name="Zhou L."/>
            <person name="Li J."/>
            <person name="Wu Y."/>
            <person name="Ma Z."/>
            <person name="Armero A."/>
            <person name="Issali A.E."/>
            <person name="Liu N."/>
            <person name="Peng M."/>
            <person name="Yang Y."/>
        </authorList>
    </citation>
    <scope>NUCLEOTIDE SEQUENCE</scope>
    <source>
        <tissue evidence="1">Spear leaf of Hainan Tall coconut</tissue>
    </source>
</reference>
<dbReference type="EMBL" id="CM017878">
    <property type="protein sequence ID" value="KAG1354290.1"/>
    <property type="molecule type" value="Genomic_DNA"/>
</dbReference>
<name>A0A8K0N442_COCNU</name>
<reference evidence="1" key="2">
    <citation type="submission" date="2019-07" db="EMBL/GenBank/DDBJ databases">
        <authorList>
            <person name="Yang Y."/>
            <person name="Bocs S."/>
            <person name="Baudouin L."/>
        </authorList>
    </citation>
    <scope>NUCLEOTIDE SEQUENCE</scope>
    <source>
        <tissue evidence="1">Spear leaf of Hainan Tall coconut</tissue>
    </source>
</reference>
<evidence type="ECO:0000313" key="1">
    <source>
        <dbReference type="EMBL" id="KAG1354290.1"/>
    </source>
</evidence>
<evidence type="ECO:0000313" key="2">
    <source>
        <dbReference type="Proteomes" id="UP000797356"/>
    </source>
</evidence>
<dbReference type="Proteomes" id="UP000797356">
    <property type="component" value="Chromosome 7"/>
</dbReference>
<keyword evidence="2" id="KW-1185">Reference proteome</keyword>
<dbReference type="PANTHER" id="PTHR24177:SF463">
    <property type="entry name" value="OS09G0331600 PROTEIN"/>
    <property type="match status" value="1"/>
</dbReference>
<dbReference type="GO" id="GO:0016020">
    <property type="term" value="C:membrane"/>
    <property type="evidence" value="ECO:0007669"/>
    <property type="project" value="TreeGrafter"/>
</dbReference>
<accession>A0A8K0N442</accession>
<comment type="caution">
    <text evidence="1">The sequence shown here is derived from an EMBL/GenBank/DDBJ whole genome shotgun (WGS) entry which is preliminary data.</text>
</comment>
<sequence length="278" mass="31748">MQRRYQCRKLLMHDTRIQELERVKRNQKQVMKLIAYLAGDPLYWDFIDKGRIPPPDDGESGIFGVPTDESEISRIIPDQILTYLDHIDDSKKTRWDESPSILGAYLDAEGRNVLQVAIQHGHEKIVEIIESMASGNNPILPSWLLSGFEEKTKNTILHFAAVETVKENSPAIQMQYELQWFERVKGLVPKELEYSRNEEERTALELFTEKHKNMVQNGKEQLMEIGKTCSSLVAAVVFASSFSIPGEKDAIGNPIFLHKTAFKSARLPPLATYKVLFC</sequence>
<gene>
    <name evidence="1" type="ORF">COCNU_07G004020</name>
</gene>
<dbReference type="AlphaFoldDB" id="A0A8K0N442"/>